<evidence type="ECO:0000313" key="10">
    <source>
        <dbReference type="EMBL" id="PYE77877.1"/>
    </source>
</evidence>
<sequence>MKFIPRPPQLPGLRCIVCLTTLATVLAAIPPAWSQPGGGSTAGGGVPISTAAGRDGPGNQRFVYRADSKRLADVLNDFASSQGFPAVVDQRVEGVVSGNFDTGARQFLDGLCKAYALIWYFDGTAYYFYPANAIQSRIFRLKGYQRRQVVQLLDSLRLASDRFPIRWDSTNSTLLVYGPPRHVELVGLAVESLDVGAIEQNRRVIRVFPLSHVSAADRSMGSVQVHGIVSTLRSVFGSGAARQDPASALANAQKNAARSVAPTTRSMQQMYGAMQRQGGFLSSLQGNSGDQPPSDGSGATPAPRAVRSPLDGDTDDEAPVFEADENSNSVIVYAKAQRMEEIGTLIRTLDVLSMQVELEATVIDVSTDNLSALGVDWSVQGTRGQFSVSGPSGGDSVTGSGTSTQPFTVATVLTDAGRSLMARVQALAGEGRARVISKPRVLGEANRPAVMADKRIASVRVAGNLDVKLFQVEAGTTMQVTPQVTPGANGQPASIKLSILIEDGSFQSTSVDQVPVVKRTEIRTEARVLEGQSLLIGGITVDSEITGETGVPLLKDIPLLGAVFRQRQKHLARSERMFLLTPLVMMPVAPTVAAVAPSTPGVVPAPSMTAPDAAALPGLQVTPSGGRDEPVPLVPRDPVRPLVDRLADPASYGLREGGSGGSKSGAGVRKS</sequence>
<dbReference type="PANTHER" id="PTHR30332">
    <property type="entry name" value="PROBABLE GENERAL SECRETION PATHWAY PROTEIN D"/>
    <property type="match status" value="1"/>
</dbReference>
<comment type="caution">
    <text evidence="10">The sequence shown here is derived from an EMBL/GenBank/DDBJ whole genome shotgun (WGS) entry which is preliminary data.</text>
</comment>
<evidence type="ECO:0000256" key="3">
    <source>
        <dbReference type="RuleBase" id="RU004003"/>
    </source>
</evidence>
<proteinExistence type="inferred from homology"/>
<reference evidence="10 11" key="1">
    <citation type="submission" date="2018-06" db="EMBL/GenBank/DDBJ databases">
        <title>Genomic Encyclopedia of Type Strains, Phase III (KMG-III): the genomes of soil and plant-associated and newly described type strains.</title>
        <authorList>
            <person name="Whitman W."/>
        </authorList>
    </citation>
    <scope>NUCLEOTIDE SEQUENCE [LARGE SCALE GENOMIC DNA]</scope>
    <source>
        <strain evidence="10 11">CECT 7646</strain>
    </source>
</reference>
<keyword evidence="2 6" id="KW-0732">Signal</keyword>
<dbReference type="PANTHER" id="PTHR30332:SF5">
    <property type="entry name" value="SPI-1 TYPE 3 SECRETION SYSTEM SECRETIN"/>
    <property type="match status" value="1"/>
</dbReference>
<gene>
    <name evidence="10" type="ORF">DFQ15_11121</name>
</gene>
<dbReference type="PRINTS" id="PR01337">
    <property type="entry name" value="TYPE3OMGPROT"/>
</dbReference>
<keyword evidence="4" id="KW-0813">Transport</keyword>
<name>A0A318SHL5_9BURK</name>
<feature type="region of interest" description="Disordered" evidence="5">
    <location>
        <begin position="281"/>
        <end position="323"/>
    </location>
</feature>
<feature type="domain" description="SPI-1 type 3 secretion system secretin N0" evidence="9">
    <location>
        <begin position="64"/>
        <end position="129"/>
    </location>
</feature>
<evidence type="ECO:0000313" key="11">
    <source>
        <dbReference type="Proteomes" id="UP000247540"/>
    </source>
</evidence>
<feature type="compositionally biased region" description="Gly residues" evidence="5">
    <location>
        <begin position="655"/>
        <end position="664"/>
    </location>
</feature>
<evidence type="ECO:0000259" key="8">
    <source>
        <dbReference type="Pfam" id="PF03958"/>
    </source>
</evidence>
<dbReference type="InterPro" id="IPR003522">
    <property type="entry name" value="T3SS_OM_pore_YscC"/>
</dbReference>
<dbReference type="Pfam" id="PF21304">
    <property type="entry name" value="T3S_SPI-1_N0"/>
    <property type="match status" value="1"/>
</dbReference>
<evidence type="ECO:0000256" key="2">
    <source>
        <dbReference type="ARBA" id="ARBA00022729"/>
    </source>
</evidence>
<dbReference type="EMBL" id="QJTC01000011">
    <property type="protein sequence ID" value="PYE77877.1"/>
    <property type="molecule type" value="Genomic_DNA"/>
</dbReference>
<feature type="domain" description="NolW-like" evidence="8">
    <location>
        <begin position="206"/>
        <end position="355"/>
    </location>
</feature>
<organism evidence="10 11">
    <name type="scientific">Xylophilus ampelinus</name>
    <dbReference type="NCBI Taxonomy" id="54067"/>
    <lineage>
        <taxon>Bacteria</taxon>
        <taxon>Pseudomonadati</taxon>
        <taxon>Pseudomonadota</taxon>
        <taxon>Betaproteobacteria</taxon>
        <taxon>Burkholderiales</taxon>
        <taxon>Xylophilus</taxon>
    </lineage>
</organism>
<comment type="subcellular location">
    <subcellularLocation>
        <location evidence="1 4">Cell outer membrane</location>
    </subcellularLocation>
</comment>
<evidence type="ECO:0000256" key="5">
    <source>
        <dbReference type="SAM" id="MobiDB-lite"/>
    </source>
</evidence>
<feature type="domain" description="Type II/III secretion system secretin-like" evidence="7">
    <location>
        <begin position="426"/>
        <end position="585"/>
    </location>
</feature>
<dbReference type="GO" id="GO:0009306">
    <property type="term" value="P:protein secretion"/>
    <property type="evidence" value="ECO:0007669"/>
    <property type="project" value="InterPro"/>
</dbReference>
<dbReference type="Pfam" id="PF00263">
    <property type="entry name" value="Secretin"/>
    <property type="match status" value="1"/>
</dbReference>
<protein>
    <submittedName>
        <fullName evidence="10">Type III secretion protein C</fullName>
    </submittedName>
</protein>
<keyword evidence="11" id="KW-1185">Reference proteome</keyword>
<dbReference type="Proteomes" id="UP000247540">
    <property type="component" value="Unassembled WGS sequence"/>
</dbReference>
<dbReference type="InterPro" id="IPR049034">
    <property type="entry name" value="T3S_SPI-1_N0"/>
</dbReference>
<dbReference type="Gene3D" id="3.30.1370.120">
    <property type="match status" value="2"/>
</dbReference>
<evidence type="ECO:0000256" key="1">
    <source>
        <dbReference type="ARBA" id="ARBA00004442"/>
    </source>
</evidence>
<evidence type="ECO:0000256" key="4">
    <source>
        <dbReference type="RuleBase" id="RU004004"/>
    </source>
</evidence>
<comment type="similarity">
    <text evidence="3">Belongs to the bacterial secretin family.</text>
</comment>
<feature type="chain" id="PRO_5016245888" evidence="6">
    <location>
        <begin position="35"/>
        <end position="671"/>
    </location>
</feature>
<dbReference type="InterPro" id="IPR004846">
    <property type="entry name" value="T2SS/T3SS_dom"/>
</dbReference>
<dbReference type="InterPro" id="IPR038591">
    <property type="entry name" value="NolW-like_sf"/>
</dbReference>
<dbReference type="RefSeq" id="WP_110465615.1">
    <property type="nucleotide sequence ID" value="NZ_JAMOFZ010000011.1"/>
</dbReference>
<dbReference type="OrthoDB" id="9779724at2"/>
<dbReference type="GO" id="GO:0009279">
    <property type="term" value="C:cell outer membrane"/>
    <property type="evidence" value="ECO:0007669"/>
    <property type="project" value="UniProtKB-SubCell"/>
</dbReference>
<evidence type="ECO:0000256" key="6">
    <source>
        <dbReference type="SAM" id="SignalP"/>
    </source>
</evidence>
<dbReference type="Pfam" id="PF03958">
    <property type="entry name" value="Secretin_N"/>
    <property type="match status" value="1"/>
</dbReference>
<dbReference type="GO" id="GO:0015627">
    <property type="term" value="C:type II protein secretion system complex"/>
    <property type="evidence" value="ECO:0007669"/>
    <property type="project" value="TreeGrafter"/>
</dbReference>
<feature type="compositionally biased region" description="Acidic residues" evidence="5">
    <location>
        <begin position="312"/>
        <end position="323"/>
    </location>
</feature>
<dbReference type="Gene3D" id="3.55.50.30">
    <property type="match status" value="1"/>
</dbReference>
<evidence type="ECO:0000259" key="7">
    <source>
        <dbReference type="Pfam" id="PF00263"/>
    </source>
</evidence>
<dbReference type="InterPro" id="IPR005644">
    <property type="entry name" value="NolW-like"/>
</dbReference>
<feature type="compositionally biased region" description="Basic and acidic residues" evidence="5">
    <location>
        <begin position="637"/>
        <end position="647"/>
    </location>
</feature>
<evidence type="ECO:0000259" key="9">
    <source>
        <dbReference type="Pfam" id="PF21304"/>
    </source>
</evidence>
<accession>A0A318SHL5</accession>
<dbReference type="InterPro" id="IPR050810">
    <property type="entry name" value="Bact_Secretion_Sys_Channel"/>
</dbReference>
<feature type="compositionally biased region" description="Polar residues" evidence="5">
    <location>
        <begin position="281"/>
        <end position="291"/>
    </location>
</feature>
<dbReference type="NCBIfam" id="TIGR02516">
    <property type="entry name" value="type_III_yscC"/>
    <property type="match status" value="1"/>
</dbReference>
<feature type="signal peptide" evidence="6">
    <location>
        <begin position="1"/>
        <end position="34"/>
    </location>
</feature>
<feature type="region of interest" description="Disordered" evidence="5">
    <location>
        <begin position="618"/>
        <end position="671"/>
    </location>
</feature>
<dbReference type="AlphaFoldDB" id="A0A318SHL5"/>